<evidence type="ECO:0000256" key="3">
    <source>
        <dbReference type="ARBA" id="ARBA00022692"/>
    </source>
</evidence>
<keyword evidence="4 6" id="KW-1133">Transmembrane helix</keyword>
<feature type="transmembrane region" description="Helical" evidence="6">
    <location>
        <begin position="55"/>
        <end position="73"/>
    </location>
</feature>
<evidence type="ECO:0000256" key="5">
    <source>
        <dbReference type="ARBA" id="ARBA00023136"/>
    </source>
</evidence>
<comment type="subcellular location">
    <subcellularLocation>
        <location evidence="1">Cell membrane</location>
        <topology evidence="1">Multi-pass membrane protein</topology>
    </subcellularLocation>
</comment>
<dbReference type="Pfam" id="PF09822">
    <property type="entry name" value="ABC_transp_aux"/>
    <property type="match status" value="1"/>
</dbReference>
<comment type="caution">
    <text evidence="9">The sequence shown here is derived from an EMBL/GenBank/DDBJ whole genome shotgun (WGS) entry which is preliminary data.</text>
</comment>
<dbReference type="NCBIfam" id="TIGR03521">
    <property type="entry name" value="GldG"/>
    <property type="match status" value="1"/>
</dbReference>
<dbReference type="Pfam" id="PF12679">
    <property type="entry name" value="ABC2_membrane_2"/>
    <property type="match status" value="1"/>
</dbReference>
<dbReference type="InterPro" id="IPR051449">
    <property type="entry name" value="ABC-2_transporter_component"/>
</dbReference>
<dbReference type="PANTHER" id="PTHR30294">
    <property type="entry name" value="MEMBRANE COMPONENT OF ABC TRANSPORTER YHHJ-RELATED"/>
    <property type="match status" value="1"/>
</dbReference>
<evidence type="ECO:0000313" key="10">
    <source>
        <dbReference type="Proteomes" id="UP000625283"/>
    </source>
</evidence>
<evidence type="ECO:0000256" key="1">
    <source>
        <dbReference type="ARBA" id="ARBA00004651"/>
    </source>
</evidence>
<feature type="domain" description="DUF7088" evidence="8">
    <location>
        <begin position="277"/>
        <end position="386"/>
    </location>
</feature>
<feature type="transmembrane region" description="Helical" evidence="6">
    <location>
        <begin position="94"/>
        <end position="124"/>
    </location>
</feature>
<keyword evidence="3 6" id="KW-0812">Transmembrane</keyword>
<evidence type="ECO:0000313" key="9">
    <source>
        <dbReference type="EMBL" id="MBL1409827.1"/>
    </source>
</evidence>
<gene>
    <name evidence="9" type="primary">gldG</name>
    <name evidence="9" type="ORF">JKG61_13785</name>
</gene>
<feature type="transmembrane region" description="Helical" evidence="6">
    <location>
        <begin position="136"/>
        <end position="156"/>
    </location>
</feature>
<reference evidence="9 10" key="1">
    <citation type="submission" date="2021-01" db="EMBL/GenBank/DDBJ databases">
        <title>C459-1 draft genome sequence.</title>
        <authorList>
            <person name="Zhang X.-F."/>
        </authorList>
    </citation>
    <scope>NUCLEOTIDE SEQUENCE [LARGE SCALE GENOMIC DNA]</scope>
    <source>
        <strain evidence="10">C459-1</strain>
    </source>
</reference>
<dbReference type="Proteomes" id="UP000625283">
    <property type="component" value="Unassembled WGS sequence"/>
</dbReference>
<sequence>MLSIYIKEIASYFNSLIGYLAIGLFLLITGLLVWVFPETSILDAGYASLDSFFALTPYLLLFLAPAVCMRSIAGEKADGTFELLQSRPITLPQIVIGKFLGGLTIVSLAILPTVVYAVTIYYLAYPTGNMDLGATVGSYIGLLFLATTFVAISIFCSALTRNPIIAFLLAISLCFLFFYGFDALSQLNPFLFIEDLVKHIGILAHYDSISRGVVTATDLVYFLSVQALFLLLSIGHLGRQFRPRKKTLTVYFSFLILITLLNQTLVLQLFGRIDLTEDRRFTLTETSKDIVSNLKEDTYITIFLDGQLPAGFKRLRQAAIDMAYDLRSYSKGRLKVNVIDPSAGSQEEQKEYTEALIARGLYPTNLSVKTESGFTQKLIFPSAIISRGDHEINVSLLQNKTGQTPEQVLNNSVQNLEYAFTSAISKLNIDKIPYIAFTEGHGEPSDLELYDAMQTLGASGQVGRLHLDSIPLKNLKEISLLIIAKPQTPFSESEKYKLDYFVRYGGSIIWAIDQIDASLDHLKKNGTQPLIGRELNLDDQLFLYGARLNYNILADLNCAQIPLSIGGIGRQTQIEMVPWYFFPILMPTGNNAILKNLDGIRAEFVGTVDTIAAAGIKKEILLHSSPFSRLINTPGPISLQMVEEQPDPAKFRTTPKPVAALLSGHFPYIYQNRPTPAGVTEAVDLSNISEEARMMVIADGDWLINQVNSKDQSPYPLGWDRYTEQQYANKIFLENTVDYLMNDERLISLRNREIKLRLLDQAMVKSEKLKWQFINVALPIIILMLIGLSQGYLRKRRYTRKKS</sequence>
<name>A0ABS1R553_9SPHI</name>
<protein>
    <submittedName>
        <fullName evidence="9">Gliding motility-associated ABC transporter substrate-binding protein GldG</fullName>
    </submittedName>
</protein>
<evidence type="ECO:0000256" key="4">
    <source>
        <dbReference type="ARBA" id="ARBA00022989"/>
    </source>
</evidence>
<accession>A0ABS1R553</accession>
<feature type="transmembrane region" description="Helical" evidence="6">
    <location>
        <begin position="219"/>
        <end position="238"/>
    </location>
</feature>
<feature type="domain" description="ABC-type uncharacterised transport system" evidence="7">
    <location>
        <begin position="434"/>
        <end position="735"/>
    </location>
</feature>
<dbReference type="RefSeq" id="WP_202103546.1">
    <property type="nucleotide sequence ID" value="NZ_JAERTY010000008.1"/>
</dbReference>
<evidence type="ECO:0000256" key="6">
    <source>
        <dbReference type="SAM" id="Phobius"/>
    </source>
</evidence>
<dbReference type="InterPro" id="IPR019196">
    <property type="entry name" value="ABC_transp_unknown"/>
</dbReference>
<proteinExistence type="predicted"/>
<evidence type="ECO:0000259" key="8">
    <source>
        <dbReference type="Pfam" id="PF23357"/>
    </source>
</evidence>
<keyword evidence="10" id="KW-1185">Reference proteome</keyword>
<evidence type="ECO:0000259" key="7">
    <source>
        <dbReference type="Pfam" id="PF09822"/>
    </source>
</evidence>
<feature type="transmembrane region" description="Helical" evidence="6">
    <location>
        <begin position="12"/>
        <end position="35"/>
    </location>
</feature>
<evidence type="ECO:0000256" key="2">
    <source>
        <dbReference type="ARBA" id="ARBA00022475"/>
    </source>
</evidence>
<dbReference type="InterPro" id="IPR019863">
    <property type="entry name" value="Motility-assoc_ABC-rel_GldG"/>
</dbReference>
<dbReference type="Pfam" id="PF23357">
    <property type="entry name" value="DUF7088"/>
    <property type="match status" value="1"/>
</dbReference>
<feature type="transmembrane region" description="Helical" evidence="6">
    <location>
        <begin position="771"/>
        <end position="793"/>
    </location>
</feature>
<feature type="transmembrane region" description="Helical" evidence="6">
    <location>
        <begin position="250"/>
        <end position="270"/>
    </location>
</feature>
<keyword evidence="2" id="KW-1003">Cell membrane</keyword>
<dbReference type="InterPro" id="IPR055396">
    <property type="entry name" value="DUF7088"/>
</dbReference>
<feature type="transmembrane region" description="Helical" evidence="6">
    <location>
        <begin position="163"/>
        <end position="181"/>
    </location>
</feature>
<dbReference type="PANTHER" id="PTHR30294:SF29">
    <property type="entry name" value="MULTIDRUG ABC TRANSPORTER PERMEASE YBHS-RELATED"/>
    <property type="match status" value="1"/>
</dbReference>
<dbReference type="EMBL" id="JAERTY010000008">
    <property type="protein sequence ID" value="MBL1409827.1"/>
    <property type="molecule type" value="Genomic_DNA"/>
</dbReference>
<organism evidence="9 10">
    <name type="scientific">Sphingobacterium faecale</name>
    <dbReference type="NCBI Taxonomy" id="2803775"/>
    <lineage>
        <taxon>Bacteria</taxon>
        <taxon>Pseudomonadati</taxon>
        <taxon>Bacteroidota</taxon>
        <taxon>Sphingobacteriia</taxon>
        <taxon>Sphingobacteriales</taxon>
        <taxon>Sphingobacteriaceae</taxon>
        <taxon>Sphingobacterium</taxon>
    </lineage>
</organism>
<keyword evidence="5 6" id="KW-0472">Membrane</keyword>